<dbReference type="InterPro" id="IPR011051">
    <property type="entry name" value="RmlC_Cupin_sf"/>
</dbReference>
<dbReference type="InterPro" id="IPR013096">
    <property type="entry name" value="Cupin_2"/>
</dbReference>
<evidence type="ECO:0000259" key="1">
    <source>
        <dbReference type="Pfam" id="PF07883"/>
    </source>
</evidence>
<dbReference type="Gene3D" id="2.60.120.10">
    <property type="entry name" value="Jelly Rolls"/>
    <property type="match status" value="1"/>
</dbReference>
<feature type="domain" description="Cupin type-2" evidence="1">
    <location>
        <begin position="34"/>
        <end position="100"/>
    </location>
</feature>
<sequence>MEKIIIENLKKHAINADGSARAGFIHTAHCTIAFWNLEKGAVIPCHWHVHEACPIIIKGRLKLRVGDVTHVLGDGQCAVIASNVEHEALALEACEILEIYSPVREDYQQLDFRKVAWDVVAET</sequence>
<evidence type="ECO:0000313" key="2">
    <source>
        <dbReference type="EMBL" id="AVK03741.1"/>
    </source>
</evidence>
<dbReference type="EMBL" id="CP027169">
    <property type="protein sequence ID" value="AVK03741.1"/>
    <property type="molecule type" value="Genomic_DNA"/>
</dbReference>
<organism evidence="2 3">
    <name type="scientific">Pseudomonas paraeruginosa</name>
    <dbReference type="NCBI Taxonomy" id="2994495"/>
    <lineage>
        <taxon>Bacteria</taxon>
        <taxon>Pseudomonadati</taxon>
        <taxon>Pseudomonadota</taxon>
        <taxon>Gammaproteobacteria</taxon>
        <taxon>Pseudomonadales</taxon>
        <taxon>Pseudomonadaceae</taxon>
        <taxon>Pseudomonas</taxon>
    </lineage>
</organism>
<protein>
    <submittedName>
        <fullName evidence="2">Cupin domain protein</fullName>
    </submittedName>
</protein>
<proteinExistence type="predicted"/>
<dbReference type="InterPro" id="IPR014710">
    <property type="entry name" value="RmlC-like_jellyroll"/>
</dbReference>
<reference evidence="2 3" key="1">
    <citation type="submission" date="2018-02" db="EMBL/GenBank/DDBJ databases">
        <title>FDA/CDC Antimicrobial Resistant Isolate Bank Genome Sequencing.</title>
        <authorList>
            <person name="Benahmed F.H."/>
            <person name="Lutgring J.D."/>
            <person name="Yoo B."/>
            <person name="Machado M."/>
            <person name="Brown A."/>
            <person name="McAllister G."/>
            <person name="Perry A."/>
            <person name="Halpin A.L."/>
            <person name="Vavikolanu K."/>
            <person name="Ott S."/>
            <person name="Zhao X."/>
            <person name="Tallon L.J."/>
            <person name="Sadzewicz L."/>
            <person name="Aluvathingal J."/>
            <person name="Nadendla S."/>
            <person name="Voskania-kordi A."/>
            <person name="Simonyan V."/>
            <person name="Patel J."/>
            <person name="Shawar R.M."/>
        </authorList>
    </citation>
    <scope>NUCLEOTIDE SEQUENCE [LARGE SCALE GENOMIC DNA]</scope>
    <source>
        <strain evidence="2 3">AR_0356</strain>
    </source>
</reference>
<dbReference type="PANTHER" id="PTHR40112">
    <property type="entry name" value="H2HPP ISOMERASE"/>
    <property type="match status" value="1"/>
</dbReference>
<dbReference type="InterPro" id="IPR052535">
    <property type="entry name" value="Bacilysin_H2HPP_isomerase"/>
</dbReference>
<name>A0A2R3IPA3_9PSED</name>
<dbReference type="Proteomes" id="UP000238390">
    <property type="component" value="Chromosome"/>
</dbReference>
<dbReference type="SUPFAM" id="SSF51182">
    <property type="entry name" value="RmlC-like cupins"/>
    <property type="match status" value="1"/>
</dbReference>
<accession>A0A2R3IPA3</accession>
<gene>
    <name evidence="2" type="ORF">CSB93_4523</name>
</gene>
<dbReference type="CDD" id="cd02238">
    <property type="entry name" value="cupin_KdgF"/>
    <property type="match status" value="1"/>
</dbReference>
<evidence type="ECO:0000313" key="3">
    <source>
        <dbReference type="Proteomes" id="UP000238390"/>
    </source>
</evidence>
<dbReference type="AlphaFoldDB" id="A0A2R3IPA3"/>
<dbReference type="PANTHER" id="PTHR40112:SF1">
    <property type="entry name" value="H2HPP ISOMERASE"/>
    <property type="match status" value="1"/>
</dbReference>
<dbReference type="RefSeq" id="WP_058146029.1">
    <property type="nucleotide sequence ID" value="NZ_CP027169.1"/>
</dbReference>
<dbReference type="Pfam" id="PF07883">
    <property type="entry name" value="Cupin_2"/>
    <property type="match status" value="1"/>
</dbReference>
<keyword evidence="3" id="KW-1185">Reference proteome</keyword>